<dbReference type="Gene3D" id="2.60.40.420">
    <property type="entry name" value="Cupredoxins - blue copper proteins"/>
    <property type="match status" value="1"/>
</dbReference>
<dbReference type="AlphaFoldDB" id="A0AAU7JJ34"/>
<gene>
    <name evidence="1" type="ORF">ABEG18_05445</name>
</gene>
<dbReference type="EMBL" id="CP157484">
    <property type="protein sequence ID" value="XBO40225.1"/>
    <property type="molecule type" value="Genomic_DNA"/>
</dbReference>
<sequence>MSACFGSASDCCDACWTGRLRCRDGNDRVTPEGGLPQVDREFYVMQGEINSTQRFGSQGDQEMDFDKLVSEKPEYFLPI</sequence>
<protein>
    <submittedName>
        <fullName evidence="1">Uncharacterized protein</fullName>
    </submittedName>
</protein>
<accession>A0AAU7JJ34</accession>
<name>A0AAU7JJ34_9HYPH</name>
<evidence type="ECO:0000313" key="1">
    <source>
        <dbReference type="EMBL" id="XBO40225.1"/>
    </source>
</evidence>
<dbReference type="InterPro" id="IPR008972">
    <property type="entry name" value="Cupredoxin"/>
</dbReference>
<organism evidence="1">
    <name type="scientific">Alsobacter sp. KACC 23698</name>
    <dbReference type="NCBI Taxonomy" id="3149229"/>
    <lineage>
        <taxon>Bacteria</taxon>
        <taxon>Pseudomonadati</taxon>
        <taxon>Pseudomonadota</taxon>
        <taxon>Alphaproteobacteria</taxon>
        <taxon>Hyphomicrobiales</taxon>
        <taxon>Alsobacteraceae</taxon>
        <taxon>Alsobacter</taxon>
    </lineage>
</organism>
<proteinExistence type="predicted"/>
<reference evidence="1" key="1">
    <citation type="submission" date="2024-05" db="EMBL/GenBank/DDBJ databases">
        <authorList>
            <person name="Kim S."/>
            <person name="Heo J."/>
            <person name="Choi H."/>
            <person name="Choi Y."/>
            <person name="Kwon S.-W."/>
            <person name="Kim Y."/>
        </authorList>
    </citation>
    <scope>NUCLEOTIDE SEQUENCE</scope>
    <source>
        <strain evidence="1">KACC 23698</strain>
    </source>
</reference>
<dbReference type="RefSeq" id="WP_406857080.1">
    <property type="nucleotide sequence ID" value="NZ_CP157484.1"/>
</dbReference>